<accession>A0ABN2MGH8</accession>
<gene>
    <name evidence="1" type="ORF">GCM10009750_03320</name>
</gene>
<evidence type="ECO:0000313" key="2">
    <source>
        <dbReference type="Proteomes" id="UP001501746"/>
    </source>
</evidence>
<evidence type="ECO:0008006" key="3">
    <source>
        <dbReference type="Google" id="ProtNLM"/>
    </source>
</evidence>
<keyword evidence="2" id="KW-1185">Reference proteome</keyword>
<protein>
    <recommendedName>
        <fullName evidence="3">BioF2-like acetyltransferase domain-containing protein</fullName>
    </recommendedName>
</protein>
<name>A0ABN2MGH8_9MICO</name>
<reference evidence="1 2" key="1">
    <citation type="journal article" date="2019" name="Int. J. Syst. Evol. Microbiol.">
        <title>The Global Catalogue of Microorganisms (GCM) 10K type strain sequencing project: providing services to taxonomists for standard genome sequencing and annotation.</title>
        <authorList>
            <consortium name="The Broad Institute Genomics Platform"/>
            <consortium name="The Broad Institute Genome Sequencing Center for Infectious Disease"/>
            <person name="Wu L."/>
            <person name="Ma J."/>
        </authorList>
    </citation>
    <scope>NUCLEOTIDE SEQUENCE [LARGE SCALE GENOMIC DNA]</scope>
    <source>
        <strain evidence="1 2">JCM 14323</strain>
    </source>
</reference>
<sequence length="297" mass="31713">MDDDRSAASDPPVHDRRGELLVEARDAASRRRPAQLLAQWADDSLVVPSAVDLRTSVALDALALAAASDHEALLLSPVAPLGATSVLGPTSQDRVLSTIRPVEVVSDPTNVLALEAAARIRRSPDEEVRLCTVHQTLRMQPAPAGRARTRHFRMFAMADAGRARADDGFEVAAVMRQLGAYRRLLEAAAAAGLGAGDRPRAIVRADDGHAVLGDRVAAAIAAAWPGVEIVREALANAAYYDGLRVGYGVHRRGGDSATFVELVDLGRFDWVGQLTSDRRNRLMASAIGIQLLPLLFA</sequence>
<organism evidence="1 2">
    <name type="scientific">Agromyces salentinus</name>
    <dbReference type="NCBI Taxonomy" id="269421"/>
    <lineage>
        <taxon>Bacteria</taxon>
        <taxon>Bacillati</taxon>
        <taxon>Actinomycetota</taxon>
        <taxon>Actinomycetes</taxon>
        <taxon>Micrococcales</taxon>
        <taxon>Microbacteriaceae</taxon>
        <taxon>Agromyces</taxon>
    </lineage>
</organism>
<comment type="caution">
    <text evidence="1">The sequence shown here is derived from an EMBL/GenBank/DDBJ whole genome shotgun (WGS) entry which is preliminary data.</text>
</comment>
<proteinExistence type="predicted"/>
<dbReference type="Proteomes" id="UP001501746">
    <property type="component" value="Unassembled WGS sequence"/>
</dbReference>
<dbReference type="RefSeq" id="WP_157425846.1">
    <property type="nucleotide sequence ID" value="NZ_BAAANK010000001.1"/>
</dbReference>
<evidence type="ECO:0000313" key="1">
    <source>
        <dbReference type="EMBL" id="GAA1823998.1"/>
    </source>
</evidence>
<dbReference type="EMBL" id="BAAANK010000001">
    <property type="protein sequence ID" value="GAA1823998.1"/>
    <property type="molecule type" value="Genomic_DNA"/>
</dbReference>